<keyword evidence="3" id="KW-1185">Reference proteome</keyword>
<dbReference type="AlphaFoldDB" id="A0A0C9SKG4"/>
<dbReference type="OrthoDB" id="3041441at2759"/>
<evidence type="ECO:0008006" key="4">
    <source>
        <dbReference type="Google" id="ProtNLM"/>
    </source>
</evidence>
<name>A0A0C9SKG4_PLICR</name>
<proteinExistence type="predicted"/>
<dbReference type="Proteomes" id="UP000053263">
    <property type="component" value="Unassembled WGS sequence"/>
</dbReference>
<evidence type="ECO:0000313" key="2">
    <source>
        <dbReference type="EMBL" id="KII83691.1"/>
    </source>
</evidence>
<reference evidence="2 3" key="1">
    <citation type="submission" date="2014-06" db="EMBL/GenBank/DDBJ databases">
        <title>Evolutionary Origins and Diversification of the Mycorrhizal Mutualists.</title>
        <authorList>
            <consortium name="DOE Joint Genome Institute"/>
            <consortium name="Mycorrhizal Genomics Consortium"/>
            <person name="Kohler A."/>
            <person name="Kuo A."/>
            <person name="Nagy L.G."/>
            <person name="Floudas D."/>
            <person name="Copeland A."/>
            <person name="Barry K.W."/>
            <person name="Cichocki N."/>
            <person name="Veneault-Fourrey C."/>
            <person name="LaButti K."/>
            <person name="Lindquist E.A."/>
            <person name="Lipzen A."/>
            <person name="Lundell T."/>
            <person name="Morin E."/>
            <person name="Murat C."/>
            <person name="Riley R."/>
            <person name="Ohm R."/>
            <person name="Sun H."/>
            <person name="Tunlid A."/>
            <person name="Henrissat B."/>
            <person name="Grigoriev I.V."/>
            <person name="Hibbett D.S."/>
            <person name="Martin F."/>
        </authorList>
    </citation>
    <scope>NUCLEOTIDE SEQUENCE [LARGE SCALE GENOMIC DNA]</scope>
    <source>
        <strain evidence="2 3">FD-325 SS-3</strain>
    </source>
</reference>
<dbReference type="HOGENOM" id="CLU_021164_1_0_1"/>
<feature type="region of interest" description="Disordered" evidence="1">
    <location>
        <begin position="413"/>
        <end position="432"/>
    </location>
</feature>
<accession>A0A0C9SKG4</accession>
<sequence>MHDCLYISEIVSRVCTELRLGSLAPKARGQKGFCFGDIARLARTCHALRDPALDALWHTLPSLAPLVRTLPADLWEEREAAEDEYGNTNREIVLLRLVEESDWARFAVYAPRVRALNYCDNSRWGGRAVFLDAGTTAALYTSAPKHLHLPNLLSIALDEEDPDHLLSNIAVLAHPDVASLTLKYPDDDLDSRIALLMALPAAFPALTCLAVDRSRGSVCEGDDPRITAALTKVIGACTRLETLRVTGLTPSALHAVATLPSLRALTVLSHVHMDFDTQHPPSLHTYPHSQQPFPALRALALLNPPPDAATAFLSLLPRIHALTDVEIYAPAHPPHRPEPWRALFEALAKHSSLVRVVVQGNFYADGSEAASGGDMLAIISPLLAFHRLEKLHVTLPLAVDLDDASRTDIATAHGWDTQHPPVETGYGPLAGR</sequence>
<dbReference type="InterPro" id="IPR032675">
    <property type="entry name" value="LRR_dom_sf"/>
</dbReference>
<evidence type="ECO:0000313" key="3">
    <source>
        <dbReference type="Proteomes" id="UP000053263"/>
    </source>
</evidence>
<gene>
    <name evidence="2" type="ORF">PLICRDRAFT_32701</name>
</gene>
<dbReference type="EMBL" id="KN832574">
    <property type="protein sequence ID" value="KII83691.1"/>
    <property type="molecule type" value="Genomic_DNA"/>
</dbReference>
<protein>
    <recommendedName>
        <fullName evidence="4">F-box domain-containing protein</fullName>
    </recommendedName>
</protein>
<organism evidence="2 3">
    <name type="scientific">Plicaturopsis crispa FD-325 SS-3</name>
    <dbReference type="NCBI Taxonomy" id="944288"/>
    <lineage>
        <taxon>Eukaryota</taxon>
        <taxon>Fungi</taxon>
        <taxon>Dikarya</taxon>
        <taxon>Basidiomycota</taxon>
        <taxon>Agaricomycotina</taxon>
        <taxon>Agaricomycetes</taxon>
        <taxon>Agaricomycetidae</taxon>
        <taxon>Amylocorticiales</taxon>
        <taxon>Amylocorticiaceae</taxon>
        <taxon>Plicatura</taxon>
        <taxon>Plicaturopsis crispa</taxon>
    </lineage>
</organism>
<dbReference type="Gene3D" id="3.80.10.10">
    <property type="entry name" value="Ribonuclease Inhibitor"/>
    <property type="match status" value="1"/>
</dbReference>
<evidence type="ECO:0000256" key="1">
    <source>
        <dbReference type="SAM" id="MobiDB-lite"/>
    </source>
</evidence>